<gene>
    <name evidence="4" type="ORF">LDG_7985</name>
</gene>
<dbReference type="PANTHER" id="PTHR43340">
    <property type="entry name" value="HYPOXANTHINE-GUANINE PHOSPHORIBOSYLTRANSFERASE"/>
    <property type="match status" value="1"/>
</dbReference>
<dbReference type="PANTHER" id="PTHR43340:SF1">
    <property type="entry name" value="HYPOXANTHINE PHOSPHORIBOSYLTRANSFERASE"/>
    <property type="match status" value="1"/>
</dbReference>
<dbReference type="InterPro" id="IPR000836">
    <property type="entry name" value="PRTase_dom"/>
</dbReference>
<dbReference type="Proteomes" id="UP000002770">
    <property type="component" value="Unassembled WGS sequence"/>
</dbReference>
<evidence type="ECO:0000256" key="1">
    <source>
        <dbReference type="ARBA" id="ARBA00048811"/>
    </source>
</evidence>
<evidence type="ECO:0000259" key="3">
    <source>
        <dbReference type="Pfam" id="PF00156"/>
    </source>
</evidence>
<dbReference type="OrthoDB" id="9802824at2"/>
<dbReference type="FunCoup" id="G9ERR7">
    <property type="interactions" value="425"/>
</dbReference>
<dbReference type="STRING" id="658187.LDG_7985"/>
<dbReference type="AlphaFoldDB" id="G9ERR7"/>
<evidence type="ECO:0000313" key="5">
    <source>
        <dbReference type="Proteomes" id="UP000002770"/>
    </source>
</evidence>
<dbReference type="CDD" id="cd06223">
    <property type="entry name" value="PRTases_typeI"/>
    <property type="match status" value="1"/>
</dbReference>
<dbReference type="GO" id="GO:0005829">
    <property type="term" value="C:cytosol"/>
    <property type="evidence" value="ECO:0007669"/>
    <property type="project" value="TreeGrafter"/>
</dbReference>
<proteinExistence type="predicted"/>
<organism evidence="4 5">
    <name type="scientific">Legionella drancourtii LLAP12</name>
    <dbReference type="NCBI Taxonomy" id="658187"/>
    <lineage>
        <taxon>Bacteria</taxon>
        <taxon>Pseudomonadati</taxon>
        <taxon>Pseudomonadota</taxon>
        <taxon>Gammaproteobacteria</taxon>
        <taxon>Legionellales</taxon>
        <taxon>Legionellaceae</taxon>
        <taxon>Legionella</taxon>
    </lineage>
</organism>
<dbReference type="NCBIfam" id="NF006605">
    <property type="entry name" value="PRK09162.1"/>
    <property type="match status" value="1"/>
</dbReference>
<dbReference type="RefSeq" id="WP_006871873.1">
    <property type="nucleotide sequence ID" value="NZ_JH413836.1"/>
</dbReference>
<dbReference type="InterPro" id="IPR050408">
    <property type="entry name" value="HGPRT"/>
</dbReference>
<dbReference type="GO" id="GO:0006178">
    <property type="term" value="P:guanine salvage"/>
    <property type="evidence" value="ECO:0007669"/>
    <property type="project" value="TreeGrafter"/>
</dbReference>
<dbReference type="SUPFAM" id="SSF53271">
    <property type="entry name" value="PRTase-like"/>
    <property type="match status" value="1"/>
</dbReference>
<dbReference type="GO" id="GO:0032264">
    <property type="term" value="P:IMP salvage"/>
    <property type="evidence" value="ECO:0007669"/>
    <property type="project" value="TreeGrafter"/>
</dbReference>
<dbReference type="GO" id="GO:0000287">
    <property type="term" value="F:magnesium ion binding"/>
    <property type="evidence" value="ECO:0007669"/>
    <property type="project" value="TreeGrafter"/>
</dbReference>
<dbReference type="EMBL" id="JH413836">
    <property type="protein sequence ID" value="EHL30080.1"/>
    <property type="molecule type" value="Genomic_DNA"/>
</dbReference>
<comment type="catalytic activity">
    <reaction evidence="2">
        <text>IMP + diphosphate = hypoxanthine + 5-phospho-alpha-D-ribose 1-diphosphate</text>
        <dbReference type="Rhea" id="RHEA:17973"/>
        <dbReference type="ChEBI" id="CHEBI:17368"/>
        <dbReference type="ChEBI" id="CHEBI:33019"/>
        <dbReference type="ChEBI" id="CHEBI:58017"/>
        <dbReference type="ChEBI" id="CHEBI:58053"/>
        <dbReference type="EC" id="2.4.2.8"/>
    </reaction>
    <physiologicalReaction direction="right-to-left" evidence="2">
        <dbReference type="Rhea" id="RHEA:17975"/>
    </physiologicalReaction>
</comment>
<accession>G9ERR7</accession>
<comment type="catalytic activity">
    <reaction evidence="1">
        <text>GMP + diphosphate = guanine + 5-phospho-alpha-D-ribose 1-diphosphate</text>
        <dbReference type="Rhea" id="RHEA:25424"/>
        <dbReference type="ChEBI" id="CHEBI:16235"/>
        <dbReference type="ChEBI" id="CHEBI:33019"/>
        <dbReference type="ChEBI" id="CHEBI:58017"/>
        <dbReference type="ChEBI" id="CHEBI:58115"/>
        <dbReference type="EC" id="2.4.2.8"/>
    </reaction>
    <physiologicalReaction direction="right-to-left" evidence="1">
        <dbReference type="Rhea" id="RHEA:25426"/>
    </physiologicalReaction>
</comment>
<sequence>MTIPSKIKEVYEKSTCLFTTNEVEAALDRMAINIHEKLQDENPVLICVMVGGLVLLGNLLPRLDFPLEVDYVHATRYRGATTGGDIHWKVKPSNSLAGRTVLVVDDILDGGITLAAIIDEVTNLGAKKVYSAVLVDKYRKRVENGLQAADFVGLQIEDHFIFGYGMDYNEYLRNAPGIFVVHPDHE</sequence>
<feature type="domain" description="Phosphoribosyltransferase" evidence="3">
    <location>
        <begin position="21"/>
        <end position="168"/>
    </location>
</feature>
<protein>
    <recommendedName>
        <fullName evidence="3">Phosphoribosyltransferase domain-containing protein</fullName>
    </recommendedName>
</protein>
<dbReference type="GO" id="GO:0046100">
    <property type="term" value="P:hypoxanthine metabolic process"/>
    <property type="evidence" value="ECO:0007669"/>
    <property type="project" value="TreeGrafter"/>
</dbReference>
<keyword evidence="5" id="KW-1185">Reference proteome</keyword>
<evidence type="ECO:0000313" key="4">
    <source>
        <dbReference type="EMBL" id="EHL30080.1"/>
    </source>
</evidence>
<reference evidence="4 5" key="1">
    <citation type="journal article" date="2011" name="BMC Genomics">
        <title>Insight into cross-talk between intra-amoebal pathogens.</title>
        <authorList>
            <person name="Gimenez G."/>
            <person name="Bertelli C."/>
            <person name="Moliner C."/>
            <person name="Robert C."/>
            <person name="Raoult D."/>
            <person name="Fournier P.E."/>
            <person name="Greub G."/>
        </authorList>
    </citation>
    <scope>NUCLEOTIDE SEQUENCE [LARGE SCALE GENOMIC DNA]</scope>
    <source>
        <strain evidence="4 5">LLAP12</strain>
    </source>
</reference>
<dbReference type="GO" id="GO:0032263">
    <property type="term" value="P:GMP salvage"/>
    <property type="evidence" value="ECO:0007669"/>
    <property type="project" value="TreeGrafter"/>
</dbReference>
<dbReference type="Pfam" id="PF00156">
    <property type="entry name" value="Pribosyltran"/>
    <property type="match status" value="1"/>
</dbReference>
<dbReference type="InParanoid" id="G9ERR7"/>
<dbReference type="GO" id="GO:0004422">
    <property type="term" value="F:hypoxanthine phosphoribosyltransferase activity"/>
    <property type="evidence" value="ECO:0007669"/>
    <property type="project" value="TreeGrafter"/>
</dbReference>
<dbReference type="Gene3D" id="3.40.50.2020">
    <property type="match status" value="1"/>
</dbReference>
<dbReference type="HOGENOM" id="CLU_073615_2_0_6"/>
<evidence type="ECO:0000256" key="2">
    <source>
        <dbReference type="ARBA" id="ARBA00049402"/>
    </source>
</evidence>
<name>G9ERR7_9GAMM</name>
<dbReference type="eggNOG" id="COG0634">
    <property type="taxonomic scope" value="Bacteria"/>
</dbReference>
<dbReference type="InterPro" id="IPR029057">
    <property type="entry name" value="PRTase-like"/>
</dbReference>